<dbReference type="GO" id="GO:0008333">
    <property type="term" value="P:endosome to lysosome transport"/>
    <property type="evidence" value="ECO:0007669"/>
    <property type="project" value="TreeGrafter"/>
</dbReference>
<dbReference type="AlphaFoldDB" id="A0A5A9PDJ7"/>
<accession>A0A5A9PDJ7</accession>
<dbReference type="InterPro" id="IPR051837">
    <property type="entry name" value="SortingNexin/PXDomain-PKLike"/>
</dbReference>
<dbReference type="PANTHER" id="PTHR22999">
    <property type="entry name" value="PX SERINE/THREONINE KINASE PXK"/>
    <property type="match status" value="1"/>
</dbReference>
<dbReference type="GO" id="GO:0006622">
    <property type="term" value="P:protein targeting to lysosome"/>
    <property type="evidence" value="ECO:0007669"/>
    <property type="project" value="TreeGrafter"/>
</dbReference>
<organism evidence="4 5">
    <name type="scientific">Triplophysa tibetana</name>
    <dbReference type="NCBI Taxonomy" id="1572043"/>
    <lineage>
        <taxon>Eukaryota</taxon>
        <taxon>Metazoa</taxon>
        <taxon>Chordata</taxon>
        <taxon>Craniata</taxon>
        <taxon>Vertebrata</taxon>
        <taxon>Euteleostomi</taxon>
        <taxon>Actinopterygii</taxon>
        <taxon>Neopterygii</taxon>
        <taxon>Teleostei</taxon>
        <taxon>Ostariophysi</taxon>
        <taxon>Cypriniformes</taxon>
        <taxon>Nemacheilidae</taxon>
        <taxon>Triplophysa</taxon>
    </lineage>
</organism>
<evidence type="ECO:0000256" key="2">
    <source>
        <dbReference type="ARBA" id="ARBA00022490"/>
    </source>
</evidence>
<dbReference type="GO" id="GO:0035091">
    <property type="term" value="F:phosphatidylinositol binding"/>
    <property type="evidence" value="ECO:0007669"/>
    <property type="project" value="InterPro"/>
</dbReference>
<sequence>MFYQNESPEVVRKVNGMEFHRNKFCRESKEESSVKVSLLGYKVMEEKTKFTLKELFPVSNFSLPSKRWFNNFSTEFLEERRLGLQDFLQNLVANKDVLNSEAVREFLCLDEPHSGLDSLEKRAFCETDCHLQRTLMDNKCEIESPRSLLVHKELQISTPERIMM</sequence>
<keyword evidence="5" id="KW-1185">Reference proteome</keyword>
<dbReference type="EMBL" id="SOYY01000007">
    <property type="protein sequence ID" value="KAA0718926.1"/>
    <property type="molecule type" value="Genomic_DNA"/>
</dbReference>
<proteinExistence type="predicted"/>
<dbReference type="GO" id="GO:0005769">
    <property type="term" value="C:early endosome"/>
    <property type="evidence" value="ECO:0007669"/>
    <property type="project" value="TreeGrafter"/>
</dbReference>
<name>A0A5A9PDJ7_9TELE</name>
<evidence type="ECO:0000313" key="4">
    <source>
        <dbReference type="EMBL" id="KAA0718926.1"/>
    </source>
</evidence>
<comment type="caution">
    <text evidence="4">The sequence shown here is derived from an EMBL/GenBank/DDBJ whole genome shotgun (WGS) entry which is preliminary data.</text>
</comment>
<keyword evidence="2" id="KW-0963">Cytoplasm</keyword>
<dbReference type="Proteomes" id="UP000324632">
    <property type="component" value="Chromosome 7"/>
</dbReference>
<dbReference type="InterPro" id="IPR001683">
    <property type="entry name" value="PX_dom"/>
</dbReference>
<evidence type="ECO:0000259" key="3">
    <source>
        <dbReference type="PROSITE" id="PS50195"/>
    </source>
</evidence>
<reference evidence="4 5" key="1">
    <citation type="journal article" date="2019" name="Mol. Ecol. Resour.">
        <title>Chromosome-level genome assembly of Triplophysa tibetana, a fish adapted to the harsh high-altitude environment of the Tibetan Plateau.</title>
        <authorList>
            <person name="Yang X."/>
            <person name="Liu H."/>
            <person name="Ma Z."/>
            <person name="Zou Y."/>
            <person name="Zou M."/>
            <person name="Mao Y."/>
            <person name="Li X."/>
            <person name="Wang H."/>
            <person name="Chen T."/>
            <person name="Wang W."/>
            <person name="Yang R."/>
        </authorList>
    </citation>
    <scope>NUCLEOTIDE SEQUENCE [LARGE SCALE GENOMIC DNA]</scope>
    <source>
        <strain evidence="4">TTIB1903HZAU</strain>
        <tissue evidence="4">Muscle</tissue>
    </source>
</reference>
<dbReference type="Gene3D" id="3.30.1520.10">
    <property type="entry name" value="Phox-like domain"/>
    <property type="match status" value="1"/>
</dbReference>
<feature type="domain" description="PX" evidence="3">
    <location>
        <begin position="1"/>
        <end position="114"/>
    </location>
</feature>
<dbReference type="Pfam" id="PF00787">
    <property type="entry name" value="PX"/>
    <property type="match status" value="1"/>
</dbReference>
<dbReference type="SUPFAM" id="SSF64268">
    <property type="entry name" value="PX domain"/>
    <property type="match status" value="1"/>
</dbReference>
<protein>
    <submittedName>
        <fullName evidence="4">Sorting nexin-16</fullName>
    </submittedName>
</protein>
<dbReference type="PROSITE" id="PS50195">
    <property type="entry name" value="PX"/>
    <property type="match status" value="1"/>
</dbReference>
<dbReference type="GO" id="GO:0005770">
    <property type="term" value="C:late endosome"/>
    <property type="evidence" value="ECO:0007669"/>
    <property type="project" value="TreeGrafter"/>
</dbReference>
<dbReference type="PANTHER" id="PTHR22999:SF23">
    <property type="entry name" value="SORTING NEXIN-16"/>
    <property type="match status" value="1"/>
</dbReference>
<evidence type="ECO:0000256" key="1">
    <source>
        <dbReference type="ARBA" id="ARBA00004496"/>
    </source>
</evidence>
<comment type="subcellular location">
    <subcellularLocation>
        <location evidence="1">Cytoplasm</location>
    </subcellularLocation>
</comment>
<dbReference type="InterPro" id="IPR036871">
    <property type="entry name" value="PX_dom_sf"/>
</dbReference>
<dbReference type="GO" id="GO:0045022">
    <property type="term" value="P:early endosome to late endosome transport"/>
    <property type="evidence" value="ECO:0007669"/>
    <property type="project" value="TreeGrafter"/>
</dbReference>
<gene>
    <name evidence="4" type="ORF">E1301_Tti007757</name>
</gene>
<evidence type="ECO:0000313" key="5">
    <source>
        <dbReference type="Proteomes" id="UP000324632"/>
    </source>
</evidence>